<dbReference type="RefSeq" id="WP_182804453.1">
    <property type="nucleotide sequence ID" value="NZ_CP060007.1"/>
</dbReference>
<dbReference type="Pfam" id="PF12729">
    <property type="entry name" value="4HB_MCP_1"/>
    <property type="match status" value="1"/>
</dbReference>
<dbReference type="KEGG" id="lacs:H4075_04210"/>
<keyword evidence="1" id="KW-1133">Transmembrane helix</keyword>
<name>A0A7G5XIW0_9BACT</name>
<gene>
    <name evidence="3" type="ORF">H4075_04210</name>
</gene>
<dbReference type="AlphaFoldDB" id="A0A7G5XIW0"/>
<keyword evidence="1" id="KW-0812">Transmembrane</keyword>
<keyword evidence="1" id="KW-0472">Membrane</keyword>
<evidence type="ECO:0000313" key="3">
    <source>
        <dbReference type="EMBL" id="QNA45413.1"/>
    </source>
</evidence>
<proteinExistence type="predicted"/>
<reference evidence="4" key="1">
    <citation type="submission" date="2020-08" db="EMBL/GenBank/DDBJ databases">
        <title>Lacibacter sp. S13-6-6 genome sequencing.</title>
        <authorList>
            <person name="Jin L."/>
        </authorList>
    </citation>
    <scope>NUCLEOTIDE SEQUENCE [LARGE SCALE GENOMIC DNA]</scope>
    <source>
        <strain evidence="4">S13-6-6</strain>
    </source>
</reference>
<accession>A0A7G5XIW0</accession>
<dbReference type="Proteomes" id="UP000515344">
    <property type="component" value="Chromosome"/>
</dbReference>
<organism evidence="3 4">
    <name type="scientific">Lacibacter sediminis</name>
    <dbReference type="NCBI Taxonomy" id="2760713"/>
    <lineage>
        <taxon>Bacteria</taxon>
        <taxon>Pseudomonadati</taxon>
        <taxon>Bacteroidota</taxon>
        <taxon>Chitinophagia</taxon>
        <taxon>Chitinophagales</taxon>
        <taxon>Chitinophagaceae</taxon>
        <taxon>Lacibacter</taxon>
    </lineage>
</organism>
<feature type="transmembrane region" description="Helical" evidence="1">
    <location>
        <begin position="183"/>
        <end position="202"/>
    </location>
</feature>
<evidence type="ECO:0000256" key="1">
    <source>
        <dbReference type="SAM" id="Phobius"/>
    </source>
</evidence>
<sequence>MKQFISIREKRVAAAVLFVVLVAIGLNQLLYEKEYAQLDKNMSSLYKDRLMPAGYLFEISDHLYQKKILHMDEAVAAKDLVQQLKKHDDAIATLIKAYETTYLTKDEQQHWNYLLTSLEAYRRSEMNRISQVNSSASYDLQLDKNFQRAQAALGQLNALQAKEGSLLQRNSKAIIDDTVIQSYLQISMLIVLAVIGMILLLARDNPFFPGEKKAILN</sequence>
<protein>
    <submittedName>
        <fullName evidence="3">MCP four helix bundle domain-containing protein</fullName>
    </submittedName>
</protein>
<evidence type="ECO:0000259" key="2">
    <source>
        <dbReference type="Pfam" id="PF12729"/>
    </source>
</evidence>
<dbReference type="InterPro" id="IPR024478">
    <property type="entry name" value="HlyB_4HB_MCP"/>
</dbReference>
<dbReference type="EMBL" id="CP060007">
    <property type="protein sequence ID" value="QNA45413.1"/>
    <property type="molecule type" value="Genomic_DNA"/>
</dbReference>
<keyword evidence="4" id="KW-1185">Reference proteome</keyword>
<feature type="transmembrane region" description="Helical" evidence="1">
    <location>
        <begin position="12"/>
        <end position="31"/>
    </location>
</feature>
<feature type="domain" description="Chemotaxis methyl-accepting receptor HlyB-like 4HB MCP" evidence="2">
    <location>
        <begin position="15"/>
        <end position="173"/>
    </location>
</feature>
<evidence type="ECO:0000313" key="4">
    <source>
        <dbReference type="Proteomes" id="UP000515344"/>
    </source>
</evidence>